<dbReference type="AlphaFoldDB" id="A0AAV7LUW3"/>
<accession>A0AAV7LUW3</accession>
<keyword evidence="3" id="KW-1185">Reference proteome</keyword>
<organism evidence="2 3">
    <name type="scientific">Pleurodeles waltl</name>
    <name type="common">Iberian ribbed newt</name>
    <dbReference type="NCBI Taxonomy" id="8319"/>
    <lineage>
        <taxon>Eukaryota</taxon>
        <taxon>Metazoa</taxon>
        <taxon>Chordata</taxon>
        <taxon>Craniata</taxon>
        <taxon>Vertebrata</taxon>
        <taxon>Euteleostomi</taxon>
        <taxon>Amphibia</taxon>
        <taxon>Batrachia</taxon>
        <taxon>Caudata</taxon>
        <taxon>Salamandroidea</taxon>
        <taxon>Salamandridae</taxon>
        <taxon>Pleurodelinae</taxon>
        <taxon>Pleurodeles</taxon>
    </lineage>
</organism>
<protein>
    <submittedName>
        <fullName evidence="2">Uncharacterized protein</fullName>
    </submittedName>
</protein>
<comment type="caution">
    <text evidence="2">The sequence shown here is derived from an EMBL/GenBank/DDBJ whole genome shotgun (WGS) entry which is preliminary data.</text>
</comment>
<feature type="compositionally biased region" description="Pro residues" evidence="1">
    <location>
        <begin position="1"/>
        <end position="12"/>
    </location>
</feature>
<feature type="region of interest" description="Disordered" evidence="1">
    <location>
        <begin position="1"/>
        <end position="42"/>
    </location>
</feature>
<reference evidence="2" key="1">
    <citation type="journal article" date="2022" name="bioRxiv">
        <title>Sequencing and chromosome-scale assembly of the giantPleurodeles waltlgenome.</title>
        <authorList>
            <person name="Brown T."/>
            <person name="Elewa A."/>
            <person name="Iarovenko S."/>
            <person name="Subramanian E."/>
            <person name="Araus A.J."/>
            <person name="Petzold A."/>
            <person name="Susuki M."/>
            <person name="Suzuki K.-i.T."/>
            <person name="Hayashi T."/>
            <person name="Toyoda A."/>
            <person name="Oliveira C."/>
            <person name="Osipova E."/>
            <person name="Leigh N.D."/>
            <person name="Simon A."/>
            <person name="Yun M.H."/>
        </authorList>
    </citation>
    <scope>NUCLEOTIDE SEQUENCE</scope>
    <source>
        <strain evidence="2">20211129_DDA</strain>
        <tissue evidence="2">Liver</tissue>
    </source>
</reference>
<dbReference type="Proteomes" id="UP001066276">
    <property type="component" value="Chromosome 11"/>
</dbReference>
<dbReference type="EMBL" id="JANPWB010000015">
    <property type="protein sequence ID" value="KAJ1094174.1"/>
    <property type="molecule type" value="Genomic_DNA"/>
</dbReference>
<name>A0AAV7LUW3_PLEWA</name>
<gene>
    <name evidence="2" type="ORF">NDU88_007252</name>
</gene>
<proteinExistence type="predicted"/>
<evidence type="ECO:0000313" key="3">
    <source>
        <dbReference type="Proteomes" id="UP001066276"/>
    </source>
</evidence>
<sequence length="87" mass="9257">MRRGPTPNPGPLTQPWATTQVTAGKKGLQRPPRLGKRTAAPTAVWTESSARAAGAGGMTLCNSHRNFALRLCANFSHPIAPKNPLNE</sequence>
<evidence type="ECO:0000313" key="2">
    <source>
        <dbReference type="EMBL" id="KAJ1094174.1"/>
    </source>
</evidence>
<evidence type="ECO:0000256" key="1">
    <source>
        <dbReference type="SAM" id="MobiDB-lite"/>
    </source>
</evidence>